<gene>
    <name evidence="4" type="ORF">Dxin01_03863</name>
</gene>
<feature type="compositionally biased region" description="Low complexity" evidence="1">
    <location>
        <begin position="146"/>
        <end position="161"/>
    </location>
</feature>
<evidence type="ECO:0000256" key="1">
    <source>
        <dbReference type="SAM" id="MobiDB-lite"/>
    </source>
</evidence>
<organism evidence="4 5">
    <name type="scientific">Deinococcus xinjiangensis</name>
    <dbReference type="NCBI Taxonomy" id="457454"/>
    <lineage>
        <taxon>Bacteria</taxon>
        <taxon>Thermotogati</taxon>
        <taxon>Deinococcota</taxon>
        <taxon>Deinococci</taxon>
        <taxon>Deinococcales</taxon>
        <taxon>Deinococcaceae</taxon>
        <taxon>Deinococcus</taxon>
    </lineage>
</organism>
<dbReference type="Proteomes" id="UP001458946">
    <property type="component" value="Unassembled WGS sequence"/>
</dbReference>
<name>A0ABP9VIJ5_9DEIO</name>
<feature type="region of interest" description="Disordered" evidence="1">
    <location>
        <begin position="146"/>
        <end position="166"/>
    </location>
</feature>
<proteinExistence type="predicted"/>
<feature type="chain" id="PRO_5047167252" description="Excalibur calcium-binding domain-containing protein" evidence="2">
    <location>
        <begin position="22"/>
        <end position="338"/>
    </location>
</feature>
<evidence type="ECO:0000259" key="3">
    <source>
        <dbReference type="SMART" id="SM00894"/>
    </source>
</evidence>
<sequence length="338" mass="35943">MKKWMVVAACFGLLTATTAQAGYVRGYTRKDGTYVAPYYRGGASSGASSSVSTTPSAPVVTTTPTGVKCGNSYISAGKVCRIGTTTYKTQNFGSCDEANENGFADIKIGSPAYAPALDRDNDGIACESQGADVGAVDPRYYVATATASPSTSSQTTGNSSSVPTSNTASCPEFKLSPFGIMVTVPAVFPNPQTTRSTDDYICGGWEIHYSGSTYDYPRDITIKAPSWMEAWKRMSLDLDSYLQINYGYKIDFSNDKVVYVPASAYPGEVNKDIVVGLTVNGGQLVPVVFNGVVTPQAIPSGKIGIYQKAGYSSFKYAQFSIDTSTNTIIATKNAVWPR</sequence>
<dbReference type="InterPro" id="IPR008613">
    <property type="entry name" value="Excalibur_Ca-bd_domain"/>
</dbReference>
<dbReference type="Pfam" id="PF05901">
    <property type="entry name" value="Excalibur"/>
    <property type="match status" value="1"/>
</dbReference>
<reference evidence="4 5" key="1">
    <citation type="submission" date="2024-02" db="EMBL/GenBank/DDBJ databases">
        <title>Deinococcus xinjiangensis NBRC 107630.</title>
        <authorList>
            <person name="Ichikawa N."/>
            <person name="Katano-Makiyama Y."/>
            <person name="Hidaka K."/>
        </authorList>
    </citation>
    <scope>NUCLEOTIDE SEQUENCE [LARGE SCALE GENOMIC DNA]</scope>
    <source>
        <strain evidence="4 5">NBRC 107630</strain>
    </source>
</reference>
<dbReference type="EMBL" id="BAABRN010000086">
    <property type="protein sequence ID" value="GAA5504095.1"/>
    <property type="molecule type" value="Genomic_DNA"/>
</dbReference>
<keyword evidence="2" id="KW-0732">Signal</keyword>
<feature type="signal peptide" evidence="2">
    <location>
        <begin position="1"/>
        <end position="21"/>
    </location>
</feature>
<evidence type="ECO:0000313" key="5">
    <source>
        <dbReference type="Proteomes" id="UP001458946"/>
    </source>
</evidence>
<protein>
    <recommendedName>
        <fullName evidence="3">Excalibur calcium-binding domain-containing protein</fullName>
    </recommendedName>
</protein>
<keyword evidence="5" id="KW-1185">Reference proteome</keyword>
<dbReference type="SMART" id="SM00894">
    <property type="entry name" value="Excalibur"/>
    <property type="match status" value="1"/>
</dbReference>
<dbReference type="RefSeq" id="WP_353544060.1">
    <property type="nucleotide sequence ID" value="NZ_BAABRN010000086.1"/>
</dbReference>
<evidence type="ECO:0000256" key="2">
    <source>
        <dbReference type="SAM" id="SignalP"/>
    </source>
</evidence>
<evidence type="ECO:0000313" key="4">
    <source>
        <dbReference type="EMBL" id="GAA5504095.1"/>
    </source>
</evidence>
<accession>A0ABP9VIJ5</accession>
<comment type="caution">
    <text evidence="4">The sequence shown here is derived from an EMBL/GenBank/DDBJ whole genome shotgun (WGS) entry which is preliminary data.</text>
</comment>
<feature type="domain" description="Excalibur calcium-binding" evidence="3">
    <location>
        <begin position="91"/>
        <end position="127"/>
    </location>
</feature>